<accession>A0A482XSS9</accession>
<evidence type="ECO:0000313" key="2">
    <source>
        <dbReference type="Proteomes" id="UP000291343"/>
    </source>
</evidence>
<name>A0A482XSS9_LAOST</name>
<keyword evidence="2" id="KW-1185">Reference proteome</keyword>
<proteinExistence type="predicted"/>
<dbReference type="EMBL" id="QKKF02000377">
    <property type="protein sequence ID" value="RZF49185.1"/>
    <property type="molecule type" value="Genomic_DNA"/>
</dbReference>
<protein>
    <submittedName>
        <fullName evidence="1">Uncharacterized protein</fullName>
    </submittedName>
</protein>
<organism evidence="1 2">
    <name type="scientific">Laodelphax striatellus</name>
    <name type="common">Small brown planthopper</name>
    <name type="synonym">Delphax striatella</name>
    <dbReference type="NCBI Taxonomy" id="195883"/>
    <lineage>
        <taxon>Eukaryota</taxon>
        <taxon>Metazoa</taxon>
        <taxon>Ecdysozoa</taxon>
        <taxon>Arthropoda</taxon>
        <taxon>Hexapoda</taxon>
        <taxon>Insecta</taxon>
        <taxon>Pterygota</taxon>
        <taxon>Neoptera</taxon>
        <taxon>Paraneoptera</taxon>
        <taxon>Hemiptera</taxon>
        <taxon>Auchenorrhyncha</taxon>
        <taxon>Fulgoroidea</taxon>
        <taxon>Delphacidae</taxon>
        <taxon>Criomorphinae</taxon>
        <taxon>Laodelphax</taxon>
    </lineage>
</organism>
<comment type="caution">
    <text evidence="1">The sequence shown here is derived from an EMBL/GenBank/DDBJ whole genome shotgun (WGS) entry which is preliminary data.</text>
</comment>
<dbReference type="Proteomes" id="UP000291343">
    <property type="component" value="Unassembled WGS sequence"/>
</dbReference>
<dbReference type="InParanoid" id="A0A482XSS9"/>
<evidence type="ECO:0000313" key="1">
    <source>
        <dbReference type="EMBL" id="RZF49185.1"/>
    </source>
</evidence>
<dbReference type="AlphaFoldDB" id="A0A482XSS9"/>
<sequence>MLGADRYFLGGGRLVSDGCGYCRLLLAGAVLPSFLQWGPGSATCLLCCPAMTFAIIVKAFSSCAGWLCSLTRELMSRSD</sequence>
<dbReference type="OrthoDB" id="9991913at2759"/>
<reference evidence="1 2" key="1">
    <citation type="journal article" date="2017" name="Gigascience">
        <title>Genome sequence of the small brown planthopper, Laodelphax striatellus.</title>
        <authorList>
            <person name="Zhu J."/>
            <person name="Jiang F."/>
            <person name="Wang X."/>
            <person name="Yang P."/>
            <person name="Bao Y."/>
            <person name="Zhao W."/>
            <person name="Wang W."/>
            <person name="Lu H."/>
            <person name="Wang Q."/>
            <person name="Cui N."/>
            <person name="Li J."/>
            <person name="Chen X."/>
            <person name="Luo L."/>
            <person name="Yu J."/>
            <person name="Kang L."/>
            <person name="Cui F."/>
        </authorList>
    </citation>
    <scope>NUCLEOTIDE SEQUENCE [LARGE SCALE GENOMIC DNA]</scope>
    <source>
        <strain evidence="1">Lst14</strain>
    </source>
</reference>
<gene>
    <name evidence="1" type="ORF">LSTR_LSTR008471</name>
</gene>